<name>A0A267G058_9PLAT</name>
<sequence length="571" mass="64352">MLYQYLIALHVFFLSLDARFKKLRKSQVPHTPSRHQIVKSDTPVCFVMINQRSAILGACRVDACSRVTQSIPGLVRDQVGNALLASRFGSSIGIGFTGCSFGNQACTMEDFTTLLHPELGLCHRFNQEKFVGLTKDLKATESLLSFNYFTDSTDSKGRRLPGLSRMAKVIFPGLVDANDDTLSAMKVILVPKGQFPWRENAITASPGQHLQLNIRFDKLNRYSKPPTQECRPPAGPTVYRIPSWRTSWNYSSPELDSFNMTTTISSLNWSAKLQTLRGRLRTVNSSISPMSENLTFEMQDQRDCVNLYAVKKFIEHCGCLPSFLPVSVQLFQNYTYCFNQTDMESIKRMEKCYTERMSSISRYEMEARQVCLTMCNTRFYTFRPITYPWPGLTIETAVDFMQNSQGDWSYPYNFLFSKGIANLFYLDIRSSEMYNRSTMLSASELLDFRNKLEVLQESLVKVSIKPVSDFGQEMTEEPSYTIKNLLADLGGALGLWSGISVLTACELIELLVYLVAATRRTEQPAQPSGPATGNAEQQDSGEMKADDSATEVEMTDKMTDIAAPEVSISVH</sequence>
<comment type="caution">
    <text evidence="13">The sequence shown here is derived from an EMBL/GenBank/DDBJ whole genome shotgun (WGS) entry which is preliminary data.</text>
</comment>
<dbReference type="OrthoDB" id="10068240at2759"/>
<evidence type="ECO:0008006" key="15">
    <source>
        <dbReference type="Google" id="ProtNLM"/>
    </source>
</evidence>
<keyword evidence="9 11" id="KW-0739">Sodium transport</keyword>
<evidence type="ECO:0000256" key="11">
    <source>
        <dbReference type="RuleBase" id="RU000679"/>
    </source>
</evidence>
<keyword evidence="7 11" id="KW-0406">Ion transport</keyword>
<gene>
    <name evidence="13" type="ORF">BOX15_Mlig029271g2</name>
</gene>
<dbReference type="GO" id="GO:0015280">
    <property type="term" value="F:ligand-gated sodium channel activity"/>
    <property type="evidence" value="ECO:0007669"/>
    <property type="project" value="TreeGrafter"/>
</dbReference>
<evidence type="ECO:0000313" key="14">
    <source>
        <dbReference type="Proteomes" id="UP000215902"/>
    </source>
</evidence>
<feature type="region of interest" description="Disordered" evidence="12">
    <location>
        <begin position="522"/>
        <end position="571"/>
    </location>
</feature>
<evidence type="ECO:0000256" key="10">
    <source>
        <dbReference type="ARBA" id="ARBA00023303"/>
    </source>
</evidence>
<dbReference type="AlphaFoldDB" id="A0A267G058"/>
<organism evidence="13 14">
    <name type="scientific">Macrostomum lignano</name>
    <dbReference type="NCBI Taxonomy" id="282301"/>
    <lineage>
        <taxon>Eukaryota</taxon>
        <taxon>Metazoa</taxon>
        <taxon>Spiralia</taxon>
        <taxon>Lophotrochozoa</taxon>
        <taxon>Platyhelminthes</taxon>
        <taxon>Rhabditophora</taxon>
        <taxon>Macrostomorpha</taxon>
        <taxon>Macrostomida</taxon>
        <taxon>Macrostomidae</taxon>
        <taxon>Macrostomum</taxon>
    </lineage>
</organism>
<dbReference type="Pfam" id="PF00858">
    <property type="entry name" value="ASC"/>
    <property type="match status" value="2"/>
</dbReference>
<keyword evidence="4 11" id="KW-0812">Transmembrane</keyword>
<evidence type="ECO:0000256" key="5">
    <source>
        <dbReference type="ARBA" id="ARBA00022989"/>
    </source>
</evidence>
<keyword evidence="14" id="KW-1185">Reference proteome</keyword>
<dbReference type="InterPro" id="IPR001873">
    <property type="entry name" value="ENaC"/>
</dbReference>
<dbReference type="Gene3D" id="1.10.287.770">
    <property type="entry name" value="YojJ-like"/>
    <property type="match status" value="1"/>
</dbReference>
<evidence type="ECO:0000256" key="8">
    <source>
        <dbReference type="ARBA" id="ARBA00023136"/>
    </source>
</evidence>
<proteinExistence type="inferred from homology"/>
<evidence type="ECO:0000256" key="1">
    <source>
        <dbReference type="ARBA" id="ARBA00004141"/>
    </source>
</evidence>
<evidence type="ECO:0000256" key="12">
    <source>
        <dbReference type="SAM" id="MobiDB-lite"/>
    </source>
</evidence>
<dbReference type="PANTHER" id="PTHR11690:SF248">
    <property type="entry name" value="PICKPOCKET 17, ISOFORM A"/>
    <property type="match status" value="1"/>
</dbReference>
<dbReference type="GO" id="GO:0005886">
    <property type="term" value="C:plasma membrane"/>
    <property type="evidence" value="ECO:0007669"/>
    <property type="project" value="TreeGrafter"/>
</dbReference>
<dbReference type="Gene3D" id="2.60.470.10">
    <property type="entry name" value="Acid-sensing ion channels like domains"/>
    <property type="match status" value="1"/>
</dbReference>
<dbReference type="PANTHER" id="PTHR11690">
    <property type="entry name" value="AMILORIDE-SENSITIVE SODIUM CHANNEL-RELATED"/>
    <property type="match status" value="1"/>
</dbReference>
<evidence type="ECO:0000313" key="13">
    <source>
        <dbReference type="EMBL" id="PAA79470.1"/>
    </source>
</evidence>
<evidence type="ECO:0000256" key="9">
    <source>
        <dbReference type="ARBA" id="ARBA00023201"/>
    </source>
</evidence>
<keyword evidence="6" id="KW-0915">Sodium</keyword>
<feature type="compositionally biased region" description="Polar residues" evidence="12">
    <location>
        <begin position="523"/>
        <end position="540"/>
    </location>
</feature>
<keyword evidence="2 11" id="KW-0813">Transport</keyword>
<dbReference type="Proteomes" id="UP000215902">
    <property type="component" value="Unassembled WGS sequence"/>
</dbReference>
<evidence type="ECO:0000256" key="6">
    <source>
        <dbReference type="ARBA" id="ARBA00023053"/>
    </source>
</evidence>
<protein>
    <recommendedName>
        <fullName evidence="15">Amiloride-sensitive sodium channel</fullName>
    </recommendedName>
</protein>
<comment type="similarity">
    <text evidence="11">Belongs to the amiloride-sensitive sodium channel (TC 1.A.6) family.</text>
</comment>
<dbReference type="EMBL" id="NIVC01000632">
    <property type="protein sequence ID" value="PAA79470.1"/>
    <property type="molecule type" value="Genomic_DNA"/>
</dbReference>
<accession>A0A267G058</accession>
<comment type="subcellular location">
    <subcellularLocation>
        <location evidence="1">Membrane</location>
        <topology evidence="1">Multi-pass membrane protein</topology>
    </subcellularLocation>
</comment>
<keyword evidence="3 11" id="KW-0894">Sodium channel</keyword>
<keyword evidence="8" id="KW-0472">Membrane</keyword>
<keyword evidence="5" id="KW-1133">Transmembrane helix</keyword>
<evidence type="ECO:0000256" key="3">
    <source>
        <dbReference type="ARBA" id="ARBA00022461"/>
    </source>
</evidence>
<reference evidence="13 14" key="1">
    <citation type="submission" date="2017-06" db="EMBL/GenBank/DDBJ databases">
        <title>A platform for efficient transgenesis in Macrostomum lignano, a flatworm model organism for stem cell research.</title>
        <authorList>
            <person name="Berezikov E."/>
        </authorList>
    </citation>
    <scope>NUCLEOTIDE SEQUENCE [LARGE SCALE GENOMIC DNA]</scope>
    <source>
        <strain evidence="13">DV1</strain>
        <tissue evidence="13">Whole organism</tissue>
    </source>
</reference>
<evidence type="ECO:0000256" key="4">
    <source>
        <dbReference type="ARBA" id="ARBA00022692"/>
    </source>
</evidence>
<keyword evidence="10 11" id="KW-0407">Ion channel</keyword>
<evidence type="ECO:0000256" key="2">
    <source>
        <dbReference type="ARBA" id="ARBA00022448"/>
    </source>
</evidence>
<evidence type="ECO:0000256" key="7">
    <source>
        <dbReference type="ARBA" id="ARBA00023065"/>
    </source>
</evidence>
<dbReference type="STRING" id="282301.A0A267G058"/>